<gene>
    <name evidence="4" type="ORF">N7458_006762</name>
</gene>
<evidence type="ECO:0000313" key="4">
    <source>
        <dbReference type="EMBL" id="KAJ5450313.1"/>
    </source>
</evidence>
<accession>A0AAD6G2V5</accession>
<dbReference type="GeneID" id="81600387"/>
<dbReference type="Gene3D" id="1.25.40.20">
    <property type="entry name" value="Ankyrin repeat-containing domain"/>
    <property type="match status" value="5"/>
</dbReference>
<dbReference type="PROSITE" id="PS50297">
    <property type="entry name" value="ANK_REP_REGION"/>
    <property type="match status" value="2"/>
</dbReference>
<evidence type="ECO:0000256" key="1">
    <source>
        <dbReference type="ARBA" id="ARBA00022737"/>
    </source>
</evidence>
<name>A0AAD6G2V5_9EURO</name>
<dbReference type="Pfam" id="PF12796">
    <property type="entry name" value="Ank_2"/>
    <property type="match status" value="2"/>
</dbReference>
<evidence type="ECO:0000313" key="5">
    <source>
        <dbReference type="Proteomes" id="UP001213681"/>
    </source>
</evidence>
<dbReference type="Proteomes" id="UP001213681">
    <property type="component" value="Unassembled WGS sequence"/>
</dbReference>
<dbReference type="EMBL" id="JAPVEA010000006">
    <property type="protein sequence ID" value="KAJ5450313.1"/>
    <property type="molecule type" value="Genomic_DNA"/>
</dbReference>
<dbReference type="RefSeq" id="XP_056765848.1">
    <property type="nucleotide sequence ID" value="XM_056910144.1"/>
</dbReference>
<reference evidence="4" key="2">
    <citation type="journal article" date="2023" name="IMA Fungus">
        <title>Comparative genomic study of the Penicillium genus elucidates a diverse pangenome and 15 lateral gene transfer events.</title>
        <authorList>
            <person name="Petersen C."/>
            <person name="Sorensen T."/>
            <person name="Nielsen M.R."/>
            <person name="Sondergaard T.E."/>
            <person name="Sorensen J.L."/>
            <person name="Fitzpatrick D.A."/>
            <person name="Frisvad J.C."/>
            <person name="Nielsen K.L."/>
        </authorList>
    </citation>
    <scope>NUCLEOTIDE SEQUENCE</scope>
    <source>
        <strain evidence="4">IBT 16125</strain>
    </source>
</reference>
<keyword evidence="2 3" id="KW-0040">ANK repeat</keyword>
<dbReference type="SUPFAM" id="SSF48403">
    <property type="entry name" value="Ankyrin repeat"/>
    <property type="match status" value="2"/>
</dbReference>
<organism evidence="4 5">
    <name type="scientific">Penicillium daleae</name>
    <dbReference type="NCBI Taxonomy" id="63821"/>
    <lineage>
        <taxon>Eukaryota</taxon>
        <taxon>Fungi</taxon>
        <taxon>Dikarya</taxon>
        <taxon>Ascomycota</taxon>
        <taxon>Pezizomycotina</taxon>
        <taxon>Eurotiomycetes</taxon>
        <taxon>Eurotiomycetidae</taxon>
        <taxon>Eurotiales</taxon>
        <taxon>Aspergillaceae</taxon>
        <taxon>Penicillium</taxon>
    </lineage>
</organism>
<evidence type="ECO:0000256" key="2">
    <source>
        <dbReference type="ARBA" id="ARBA00023043"/>
    </source>
</evidence>
<comment type="caution">
    <text evidence="4">The sequence shown here is derived from an EMBL/GenBank/DDBJ whole genome shotgun (WGS) entry which is preliminary data.</text>
</comment>
<dbReference type="PROSITE" id="PS50088">
    <property type="entry name" value="ANK_REPEAT"/>
    <property type="match status" value="3"/>
</dbReference>
<keyword evidence="1" id="KW-0677">Repeat</keyword>
<dbReference type="InterPro" id="IPR036770">
    <property type="entry name" value="Ankyrin_rpt-contain_sf"/>
</dbReference>
<feature type="repeat" description="ANK" evidence="3">
    <location>
        <begin position="225"/>
        <end position="257"/>
    </location>
</feature>
<reference evidence="4" key="1">
    <citation type="submission" date="2022-12" db="EMBL/GenBank/DDBJ databases">
        <authorList>
            <person name="Petersen C."/>
        </authorList>
    </citation>
    <scope>NUCLEOTIDE SEQUENCE</scope>
    <source>
        <strain evidence="4">IBT 16125</strain>
    </source>
</reference>
<dbReference type="InterPro" id="IPR002110">
    <property type="entry name" value="Ankyrin_rpt"/>
</dbReference>
<feature type="repeat" description="ANK" evidence="3">
    <location>
        <begin position="337"/>
        <end position="369"/>
    </location>
</feature>
<dbReference type="PANTHER" id="PTHR24198:SF165">
    <property type="entry name" value="ANKYRIN REPEAT-CONTAINING PROTEIN-RELATED"/>
    <property type="match status" value="1"/>
</dbReference>
<dbReference type="AlphaFoldDB" id="A0AAD6G2V5"/>
<protein>
    <recommendedName>
        <fullName evidence="6">F-box domain-containing protein</fullName>
    </recommendedName>
</protein>
<keyword evidence="5" id="KW-1185">Reference proteome</keyword>
<feature type="repeat" description="ANK" evidence="3">
    <location>
        <begin position="192"/>
        <end position="224"/>
    </location>
</feature>
<evidence type="ECO:0000256" key="3">
    <source>
        <dbReference type="PROSITE-ProRule" id="PRU00023"/>
    </source>
</evidence>
<sequence>MGILDLPNELLFEIIHFLEYGWDLTAFGVANRQLHAFVNTYLYQKVLPDCSNAVLEWIVDKGNEDAFAQCLEAGILASVDKPTATKVLRKAIFLGHDQVLGHLIESGITSIHNEQETGRLTLLSRDLETPLSNAVTCGQIAVARVLVAHGIDEFSTERNEKLLSLAATSGELAMMRYLVEEVGLDPNEETRSEDTALCSAAAFGQKEAVELLLEQGANPNLLSVDGDSPLMIAASQSHIDIVHVLLAHGTNVNPTPGDGNLPIYSAMRWEKETKVAMTQAIAEKMDLDLLREGHENRVTLLTIAATLGKDALVQKLLQEGCYPEDGWSEGILYLKLGRQGPLEWAAEAGHDSVVKILLKHGVNGNHREPLERAIQRGHLKVAEVLLEKYLEEFRRTSWFNDLLFSAIEHDACFELLLDHGANPTDVEEQEESVLQRVLESGRPSLAQALLSRGFPLKFPLSIEGHSVGFPWLDASRGGLAMVEFLLKNGLDPKTAHYLEMEYSVIEAIRRENVQVASFFLKRGITISHMDILPECIAQAALLKSSDCPTELFLDTLLRSGVDINSRDQLQYTCIWKAIADYHANQLNVLLQRGADPRLRDNNGYSPLRFAATQSPSLIRYATCVQTILEWFDLHWAEISAEESEELYHELYEAEAAAVTNGSRKTARLLQRFRRVHFDRG</sequence>
<dbReference type="PANTHER" id="PTHR24198">
    <property type="entry name" value="ANKYRIN REPEAT AND PROTEIN KINASE DOMAIN-CONTAINING PROTEIN"/>
    <property type="match status" value="1"/>
</dbReference>
<dbReference type="SMART" id="SM00248">
    <property type="entry name" value="ANK"/>
    <property type="match status" value="11"/>
</dbReference>
<proteinExistence type="predicted"/>
<evidence type="ECO:0008006" key="6">
    <source>
        <dbReference type="Google" id="ProtNLM"/>
    </source>
</evidence>